<comment type="caution">
    <text evidence="1">The sequence shown here is derived from an EMBL/GenBank/DDBJ whole genome shotgun (WGS) entry which is preliminary data.</text>
</comment>
<protein>
    <submittedName>
        <fullName evidence="1">Uncharacterized protein</fullName>
    </submittedName>
</protein>
<evidence type="ECO:0000313" key="2">
    <source>
        <dbReference type="Proteomes" id="UP000828048"/>
    </source>
</evidence>
<dbReference type="EMBL" id="CM037161">
    <property type="protein sequence ID" value="KAH7855922.1"/>
    <property type="molecule type" value="Genomic_DNA"/>
</dbReference>
<keyword evidence="2" id="KW-1185">Reference proteome</keyword>
<proteinExistence type="predicted"/>
<sequence length="331" mass="37897">MASPSNANNSSPVEKYPYPPEFNVLDFVPKGLFERNYQKWKKLMLGFIERQGFVGFIDGTAQEEIGNQDYYKAWKRSDNLAQGWILATLSEDIRLEMSDEITAKDLWEELGRRFDRTTLSWQLDEETENRLIRYAPLLKAAINGDWEATMRIIEQDPDAVRAPITPSNQTALIVAIKSVNRNNFVRKLLEKMTLQDVVNLFDRHGRTALHIVAYTGNIEGARMLVKKNSDLPNVVDNIGFGQLPLYIAAGCGLRDMVVYLKEVTREDIISERKLLHQLTRGELYDIALSLLQRNPELACVDSIPLDIIVEKYSSFQSGNSFNFWQNLIYLG</sequence>
<reference evidence="1 2" key="1">
    <citation type="journal article" date="2021" name="Hortic Res">
        <title>High-quality reference genome and annotation aids understanding of berry development for evergreen blueberry (Vaccinium darrowii).</title>
        <authorList>
            <person name="Yu J."/>
            <person name="Hulse-Kemp A.M."/>
            <person name="Babiker E."/>
            <person name="Staton M."/>
        </authorList>
    </citation>
    <scope>NUCLEOTIDE SEQUENCE [LARGE SCALE GENOMIC DNA]</scope>
    <source>
        <strain evidence="2">cv. NJ 8807/NJ 8810</strain>
        <tissue evidence="1">Young leaf</tissue>
    </source>
</reference>
<name>A0ACB7YQM0_9ERIC</name>
<dbReference type="Proteomes" id="UP000828048">
    <property type="component" value="Chromosome 11"/>
</dbReference>
<gene>
    <name evidence="1" type="ORF">Vadar_030598</name>
</gene>
<evidence type="ECO:0000313" key="1">
    <source>
        <dbReference type="EMBL" id="KAH7855922.1"/>
    </source>
</evidence>
<organism evidence="1 2">
    <name type="scientific">Vaccinium darrowii</name>
    <dbReference type="NCBI Taxonomy" id="229202"/>
    <lineage>
        <taxon>Eukaryota</taxon>
        <taxon>Viridiplantae</taxon>
        <taxon>Streptophyta</taxon>
        <taxon>Embryophyta</taxon>
        <taxon>Tracheophyta</taxon>
        <taxon>Spermatophyta</taxon>
        <taxon>Magnoliopsida</taxon>
        <taxon>eudicotyledons</taxon>
        <taxon>Gunneridae</taxon>
        <taxon>Pentapetalae</taxon>
        <taxon>asterids</taxon>
        <taxon>Ericales</taxon>
        <taxon>Ericaceae</taxon>
        <taxon>Vaccinioideae</taxon>
        <taxon>Vaccinieae</taxon>
        <taxon>Vaccinium</taxon>
    </lineage>
</organism>
<accession>A0ACB7YQM0</accession>